<feature type="domain" description="NusG-like N-terminal" evidence="8">
    <location>
        <begin position="2"/>
        <end position="109"/>
    </location>
</feature>
<dbReference type="GO" id="GO:0031564">
    <property type="term" value="P:transcription antitermination"/>
    <property type="evidence" value="ECO:0007669"/>
    <property type="project" value="UniProtKB-UniRule"/>
</dbReference>
<keyword evidence="4 5" id="KW-0804">Transcription</keyword>
<evidence type="ECO:0000259" key="9">
    <source>
        <dbReference type="SMART" id="SM00739"/>
    </source>
</evidence>
<dbReference type="InterPro" id="IPR015869">
    <property type="entry name" value="Transcrpt_antiterm_NusG_bac_CS"/>
</dbReference>
<reference evidence="10" key="1">
    <citation type="journal article" date="2020" name="mSystems">
        <title>Genome- and Community-Level Interaction Insights into Carbon Utilization and Element Cycling Functions of Hydrothermarchaeota in Hydrothermal Sediment.</title>
        <authorList>
            <person name="Zhou Z."/>
            <person name="Liu Y."/>
            <person name="Xu W."/>
            <person name="Pan J."/>
            <person name="Luo Z.H."/>
            <person name="Li M."/>
        </authorList>
    </citation>
    <scope>NUCLEOTIDE SEQUENCE [LARGE SCALE GENOMIC DNA]</scope>
    <source>
        <strain evidence="10">SpSt-788</strain>
    </source>
</reference>
<comment type="function">
    <text evidence="5 7">Participates in transcription elongation, termination and antitermination.</text>
</comment>
<dbReference type="PRINTS" id="PR00338">
    <property type="entry name" value="NUSGTNSCPFCT"/>
</dbReference>
<evidence type="ECO:0000256" key="7">
    <source>
        <dbReference type="RuleBase" id="RU000538"/>
    </source>
</evidence>
<dbReference type="InterPro" id="IPR014722">
    <property type="entry name" value="Rib_uL2_dom2"/>
</dbReference>
<gene>
    <name evidence="5 10" type="primary">nusG</name>
    <name evidence="10" type="ORF">ENV75_04890</name>
</gene>
<evidence type="ECO:0000256" key="5">
    <source>
        <dbReference type="HAMAP-Rule" id="MF_00948"/>
    </source>
</evidence>
<dbReference type="InterPro" id="IPR008991">
    <property type="entry name" value="Translation_prot_SH3-like_sf"/>
</dbReference>
<dbReference type="Gene3D" id="2.30.30.30">
    <property type="match status" value="1"/>
</dbReference>
<dbReference type="NCBIfam" id="TIGR00922">
    <property type="entry name" value="nusG"/>
    <property type="match status" value="1"/>
</dbReference>
<evidence type="ECO:0000256" key="4">
    <source>
        <dbReference type="ARBA" id="ARBA00023163"/>
    </source>
</evidence>
<dbReference type="Pfam" id="PF00467">
    <property type="entry name" value="KOW"/>
    <property type="match status" value="1"/>
</dbReference>
<dbReference type="InterPro" id="IPR043425">
    <property type="entry name" value="NusG-like"/>
</dbReference>
<dbReference type="SMART" id="SM00739">
    <property type="entry name" value="KOW"/>
    <property type="match status" value="1"/>
</dbReference>
<dbReference type="SUPFAM" id="SSF82679">
    <property type="entry name" value="N-utilization substance G protein NusG, N-terminal domain"/>
    <property type="match status" value="1"/>
</dbReference>
<dbReference type="PANTHER" id="PTHR30265">
    <property type="entry name" value="RHO-INTERACTING TRANSCRIPTION TERMINATION FACTOR NUSG"/>
    <property type="match status" value="1"/>
</dbReference>
<dbReference type="PANTHER" id="PTHR30265:SF2">
    <property type="entry name" value="TRANSCRIPTION TERMINATION_ANTITERMINATION PROTEIN NUSG"/>
    <property type="match status" value="1"/>
</dbReference>
<dbReference type="Gene3D" id="3.30.70.940">
    <property type="entry name" value="NusG, N-terminal domain"/>
    <property type="match status" value="1"/>
</dbReference>
<accession>A0A7C4ELW9</accession>
<comment type="similarity">
    <text evidence="5 7">Belongs to the NusG family.</text>
</comment>
<organism evidence="10">
    <name type="scientific">Thermodesulfovibrio aggregans</name>
    <dbReference type="NCBI Taxonomy" id="86166"/>
    <lineage>
        <taxon>Bacteria</taxon>
        <taxon>Pseudomonadati</taxon>
        <taxon>Nitrospirota</taxon>
        <taxon>Thermodesulfovibrionia</taxon>
        <taxon>Thermodesulfovibrionales</taxon>
        <taxon>Thermodesulfovibrionaceae</taxon>
        <taxon>Thermodesulfovibrio</taxon>
    </lineage>
</organism>
<evidence type="ECO:0000256" key="6">
    <source>
        <dbReference type="NCBIfam" id="TIGR00922"/>
    </source>
</evidence>
<dbReference type="SUPFAM" id="SSF50104">
    <property type="entry name" value="Translation proteins SH3-like domain"/>
    <property type="match status" value="1"/>
</dbReference>
<dbReference type="EMBL" id="DTHO01000054">
    <property type="protein sequence ID" value="HGG99766.1"/>
    <property type="molecule type" value="Genomic_DNA"/>
</dbReference>
<keyword evidence="1 5" id="KW-0806">Transcription termination</keyword>
<dbReference type="PROSITE" id="PS01014">
    <property type="entry name" value="NUSG"/>
    <property type="match status" value="1"/>
</dbReference>
<dbReference type="InterPro" id="IPR047050">
    <property type="entry name" value="NGN"/>
</dbReference>
<dbReference type="InterPro" id="IPR006645">
    <property type="entry name" value="NGN-like_dom"/>
</dbReference>
<dbReference type="InterPro" id="IPR005824">
    <property type="entry name" value="KOW"/>
</dbReference>
<evidence type="ECO:0000259" key="8">
    <source>
        <dbReference type="SMART" id="SM00738"/>
    </source>
</evidence>
<dbReference type="CDD" id="cd06091">
    <property type="entry name" value="KOW_NusG"/>
    <property type="match status" value="1"/>
</dbReference>
<dbReference type="GO" id="GO:0006353">
    <property type="term" value="P:DNA-templated transcription termination"/>
    <property type="evidence" value="ECO:0007669"/>
    <property type="project" value="UniProtKB-UniRule"/>
</dbReference>
<feature type="domain" description="KOW" evidence="9">
    <location>
        <begin position="119"/>
        <end position="146"/>
    </location>
</feature>
<evidence type="ECO:0000256" key="2">
    <source>
        <dbReference type="ARBA" id="ARBA00022814"/>
    </source>
</evidence>
<proteinExistence type="inferred from homology"/>
<sequence length="173" mass="19990">MAKKWYVVHTMSGFEEKVKASIEERAKTKGLDQQISRILIPTEKIIEIKGKRKKESEKKFYPGYILVEMELNEDTWHLIRTTQRVTGFVGGRKPAPVPQEEVEMILQQLEGKTPQVKTHFEKGENVRITDGPFTNFTGYIDEVDPEHERVKVMVSIFGRQTPVELGFSQIEKV</sequence>
<dbReference type="HAMAP" id="MF_00948">
    <property type="entry name" value="NusG"/>
    <property type="match status" value="1"/>
</dbReference>
<dbReference type="CDD" id="cd09891">
    <property type="entry name" value="NGN_Bact_1"/>
    <property type="match status" value="1"/>
</dbReference>
<dbReference type="InterPro" id="IPR001062">
    <property type="entry name" value="Transcrpt_antiterm_NusG"/>
</dbReference>
<dbReference type="GO" id="GO:0032784">
    <property type="term" value="P:regulation of DNA-templated transcription elongation"/>
    <property type="evidence" value="ECO:0007669"/>
    <property type="project" value="InterPro"/>
</dbReference>
<dbReference type="AlphaFoldDB" id="A0A7C4ELW9"/>
<dbReference type="GO" id="GO:0005829">
    <property type="term" value="C:cytosol"/>
    <property type="evidence" value="ECO:0007669"/>
    <property type="project" value="TreeGrafter"/>
</dbReference>
<protein>
    <recommendedName>
        <fullName evidence="5 6">Transcription termination/antitermination protein NusG</fullName>
    </recommendedName>
</protein>
<evidence type="ECO:0000313" key="10">
    <source>
        <dbReference type="EMBL" id="HGG99766.1"/>
    </source>
</evidence>
<evidence type="ECO:0000256" key="1">
    <source>
        <dbReference type="ARBA" id="ARBA00022472"/>
    </source>
</evidence>
<dbReference type="SMART" id="SM00738">
    <property type="entry name" value="NGN"/>
    <property type="match status" value="1"/>
</dbReference>
<dbReference type="Pfam" id="PF02357">
    <property type="entry name" value="NusG"/>
    <property type="match status" value="1"/>
</dbReference>
<dbReference type="FunFam" id="2.30.30.30:FF:000002">
    <property type="entry name" value="Transcription termination/antitermination factor NusG"/>
    <property type="match status" value="1"/>
</dbReference>
<comment type="caution">
    <text evidence="10">The sequence shown here is derived from an EMBL/GenBank/DDBJ whole genome shotgun (WGS) entry which is preliminary data.</text>
</comment>
<dbReference type="InterPro" id="IPR036735">
    <property type="entry name" value="NGN_dom_sf"/>
</dbReference>
<keyword evidence="3 5" id="KW-0805">Transcription regulation</keyword>
<name>A0A7C4ELW9_9BACT</name>
<evidence type="ECO:0000256" key="3">
    <source>
        <dbReference type="ARBA" id="ARBA00023015"/>
    </source>
</evidence>
<keyword evidence="2 5" id="KW-0889">Transcription antitermination</keyword>
<dbReference type="GO" id="GO:0006354">
    <property type="term" value="P:DNA-templated transcription elongation"/>
    <property type="evidence" value="ECO:0007669"/>
    <property type="project" value="UniProtKB-UniRule"/>
</dbReference>